<accession>A0A7X5UXK9</accession>
<evidence type="ECO:0000313" key="2">
    <source>
        <dbReference type="EMBL" id="NIJ64038.1"/>
    </source>
</evidence>
<evidence type="ECO:0000313" key="3">
    <source>
        <dbReference type="Proteomes" id="UP000564677"/>
    </source>
</evidence>
<dbReference type="AlphaFoldDB" id="A0A7X5UXK9"/>
<reference evidence="2 3" key="1">
    <citation type="submission" date="2020-03" db="EMBL/GenBank/DDBJ databases">
        <title>Genomic Encyclopedia of Type Strains, Phase IV (KMG-IV): sequencing the most valuable type-strain genomes for metagenomic binning, comparative biology and taxonomic classification.</title>
        <authorList>
            <person name="Goeker M."/>
        </authorList>
    </citation>
    <scope>NUCLEOTIDE SEQUENCE [LARGE SCALE GENOMIC DNA]</scope>
    <source>
        <strain evidence="2 3">DSM 4733</strain>
    </source>
</reference>
<name>A0A7X5UXK9_9SPHN</name>
<sequence length="141" mass="16114">MTTWSGQTPRVDMGNGDASTPSDGARHNHDLAMAMIPAHGNSLLSEESLWSRALFYTSPTVEFFKYITSRHLQHRNIYLKSRMNPPHQRAAFNFLNALNLWIQKDFIDVDEQHTTMNTIAFLQKFDSDRFAATTLITIKSP</sequence>
<evidence type="ECO:0000256" key="1">
    <source>
        <dbReference type="SAM" id="MobiDB-lite"/>
    </source>
</evidence>
<keyword evidence="3" id="KW-1185">Reference proteome</keyword>
<gene>
    <name evidence="2" type="ORF">FHR20_000969</name>
</gene>
<dbReference type="Proteomes" id="UP000564677">
    <property type="component" value="Unassembled WGS sequence"/>
</dbReference>
<dbReference type="EMBL" id="JAASQV010000001">
    <property type="protein sequence ID" value="NIJ64038.1"/>
    <property type="molecule type" value="Genomic_DNA"/>
</dbReference>
<organism evidence="2 3">
    <name type="scientific">Sphingomonas leidyi</name>
    <dbReference type="NCBI Taxonomy" id="68569"/>
    <lineage>
        <taxon>Bacteria</taxon>
        <taxon>Pseudomonadati</taxon>
        <taxon>Pseudomonadota</taxon>
        <taxon>Alphaproteobacteria</taxon>
        <taxon>Sphingomonadales</taxon>
        <taxon>Sphingomonadaceae</taxon>
        <taxon>Sphingomonas</taxon>
    </lineage>
</organism>
<protein>
    <submittedName>
        <fullName evidence="2">Uncharacterized protein</fullName>
    </submittedName>
</protein>
<dbReference type="RefSeq" id="WP_167298451.1">
    <property type="nucleotide sequence ID" value="NZ_JAASQV010000001.1"/>
</dbReference>
<feature type="region of interest" description="Disordered" evidence="1">
    <location>
        <begin position="1"/>
        <end position="26"/>
    </location>
</feature>
<comment type="caution">
    <text evidence="2">The sequence shown here is derived from an EMBL/GenBank/DDBJ whole genome shotgun (WGS) entry which is preliminary data.</text>
</comment>
<proteinExistence type="predicted"/>